<dbReference type="GO" id="GO:0020037">
    <property type="term" value="F:heme binding"/>
    <property type="evidence" value="ECO:0007669"/>
    <property type="project" value="InterPro"/>
</dbReference>
<feature type="domain" description="Guanylate cyclase" evidence="10">
    <location>
        <begin position="479"/>
        <end position="604"/>
    </location>
</feature>
<evidence type="ECO:0000313" key="11">
    <source>
        <dbReference type="EMBL" id="CAD7083722.1"/>
    </source>
</evidence>
<dbReference type="OMA" id="YTAEKVR"/>
<dbReference type="PROSITE" id="PS00452">
    <property type="entry name" value="GUANYLATE_CYCLASE_1"/>
    <property type="match status" value="1"/>
</dbReference>
<feature type="region of interest" description="Disordered" evidence="9">
    <location>
        <begin position="310"/>
        <end position="350"/>
    </location>
</feature>
<dbReference type="Gene3D" id="3.90.1520.10">
    <property type="entry name" value="H-NOX domain"/>
    <property type="match status" value="1"/>
</dbReference>
<accession>A0A7R8UPJ5</accession>
<dbReference type="Pfam" id="PF00211">
    <property type="entry name" value="Guanylate_cyc"/>
    <property type="match status" value="1"/>
</dbReference>
<evidence type="ECO:0000256" key="7">
    <source>
        <dbReference type="ARBA" id="ARBA00023293"/>
    </source>
</evidence>
<evidence type="ECO:0000256" key="5">
    <source>
        <dbReference type="ARBA" id="ARBA00023134"/>
    </source>
</evidence>
<proteinExistence type="inferred from homology"/>
<dbReference type="GO" id="GO:0005525">
    <property type="term" value="F:GTP binding"/>
    <property type="evidence" value="ECO:0007669"/>
    <property type="project" value="UniProtKB-KW"/>
</dbReference>
<evidence type="ECO:0000256" key="6">
    <source>
        <dbReference type="ARBA" id="ARBA00023239"/>
    </source>
</evidence>
<protein>
    <recommendedName>
        <fullName evidence="2">guanylate cyclase</fullName>
        <ecNumber evidence="2">4.6.1.2</ecNumber>
    </recommendedName>
</protein>
<dbReference type="GO" id="GO:0004383">
    <property type="term" value="F:guanylate cyclase activity"/>
    <property type="evidence" value="ECO:0007669"/>
    <property type="project" value="UniProtKB-EC"/>
</dbReference>
<evidence type="ECO:0000256" key="8">
    <source>
        <dbReference type="RuleBase" id="RU000405"/>
    </source>
</evidence>
<dbReference type="InParanoid" id="A0A7R8UPJ5"/>
<dbReference type="GO" id="GO:0070482">
    <property type="term" value="P:response to oxygen levels"/>
    <property type="evidence" value="ECO:0007669"/>
    <property type="project" value="TreeGrafter"/>
</dbReference>
<dbReference type="EMBL" id="LR899011">
    <property type="protein sequence ID" value="CAD7083722.1"/>
    <property type="molecule type" value="Genomic_DNA"/>
</dbReference>
<dbReference type="SUPFAM" id="SSF111126">
    <property type="entry name" value="Ligand-binding domain in the NO signalling and Golgi transport"/>
    <property type="match status" value="1"/>
</dbReference>
<keyword evidence="7" id="KW-0141">cGMP biosynthesis</keyword>
<name>A0A7R8UPJ5_HERIL</name>
<evidence type="ECO:0000256" key="9">
    <source>
        <dbReference type="SAM" id="MobiDB-lite"/>
    </source>
</evidence>
<dbReference type="SMART" id="SM00044">
    <property type="entry name" value="CYCc"/>
    <property type="match status" value="1"/>
</dbReference>
<dbReference type="Gene3D" id="3.30.450.260">
    <property type="entry name" value="Haem NO binding associated domain"/>
    <property type="match status" value="1"/>
</dbReference>
<comment type="similarity">
    <text evidence="8">Belongs to the adenylyl cyclase class-4/guanylyl cyclase family.</text>
</comment>
<feature type="compositionally biased region" description="Low complexity" evidence="9">
    <location>
        <begin position="324"/>
        <end position="339"/>
    </location>
</feature>
<evidence type="ECO:0000256" key="4">
    <source>
        <dbReference type="ARBA" id="ARBA00022741"/>
    </source>
</evidence>
<dbReference type="FunCoup" id="A0A7R8UPJ5">
    <property type="interactions" value="69"/>
</dbReference>
<evidence type="ECO:0000256" key="3">
    <source>
        <dbReference type="ARBA" id="ARBA00022490"/>
    </source>
</evidence>
<dbReference type="InterPro" id="IPR001054">
    <property type="entry name" value="A/G_cyclase"/>
</dbReference>
<dbReference type="InterPro" id="IPR018297">
    <property type="entry name" value="A/G_cyclase_CS"/>
</dbReference>
<dbReference type="PANTHER" id="PTHR45655">
    <property type="entry name" value="GUANYLATE CYCLASE SOLUBLE SUBUNIT BETA-2"/>
    <property type="match status" value="1"/>
</dbReference>
<keyword evidence="6 8" id="KW-0456">Lyase</keyword>
<dbReference type="InterPro" id="IPR038158">
    <property type="entry name" value="H-NOX_domain_sf"/>
</dbReference>
<organism evidence="11 12">
    <name type="scientific">Hermetia illucens</name>
    <name type="common">Black soldier fly</name>
    <dbReference type="NCBI Taxonomy" id="343691"/>
    <lineage>
        <taxon>Eukaryota</taxon>
        <taxon>Metazoa</taxon>
        <taxon>Ecdysozoa</taxon>
        <taxon>Arthropoda</taxon>
        <taxon>Hexapoda</taxon>
        <taxon>Insecta</taxon>
        <taxon>Pterygota</taxon>
        <taxon>Neoptera</taxon>
        <taxon>Endopterygota</taxon>
        <taxon>Diptera</taxon>
        <taxon>Brachycera</taxon>
        <taxon>Stratiomyomorpha</taxon>
        <taxon>Stratiomyidae</taxon>
        <taxon>Hermetiinae</taxon>
        <taxon>Hermetia</taxon>
    </lineage>
</organism>
<keyword evidence="12" id="KW-1185">Reference proteome</keyword>
<dbReference type="PANTHER" id="PTHR45655:SF5">
    <property type="entry name" value="SOLUBLE GUANYLATE CYCLASE 89DA-RELATED"/>
    <property type="match status" value="1"/>
</dbReference>
<dbReference type="PROSITE" id="PS50125">
    <property type="entry name" value="GUANYLATE_CYCLASE_2"/>
    <property type="match status" value="1"/>
</dbReference>
<dbReference type="AlphaFoldDB" id="A0A7R8UPJ5"/>
<dbReference type="GO" id="GO:0008074">
    <property type="term" value="C:guanylate cyclase complex, soluble"/>
    <property type="evidence" value="ECO:0007669"/>
    <property type="project" value="TreeGrafter"/>
</dbReference>
<evidence type="ECO:0000256" key="1">
    <source>
        <dbReference type="ARBA" id="ARBA00004496"/>
    </source>
</evidence>
<dbReference type="InterPro" id="IPR011644">
    <property type="entry name" value="Heme_NO-bd"/>
</dbReference>
<dbReference type="Proteomes" id="UP000594454">
    <property type="component" value="Chromosome 3"/>
</dbReference>
<evidence type="ECO:0000313" key="12">
    <source>
        <dbReference type="Proteomes" id="UP000594454"/>
    </source>
</evidence>
<reference evidence="11 12" key="1">
    <citation type="submission" date="2020-11" db="EMBL/GenBank/DDBJ databases">
        <authorList>
            <person name="Wallbank WR R."/>
            <person name="Pardo Diaz C."/>
            <person name="Kozak K."/>
            <person name="Martin S."/>
            <person name="Jiggins C."/>
            <person name="Moest M."/>
            <person name="Warren A I."/>
            <person name="Generalovic N T."/>
            <person name="Byers J.R.P. K."/>
            <person name="Montejo-Kovacevich G."/>
            <person name="Yen C E."/>
        </authorList>
    </citation>
    <scope>NUCLEOTIDE SEQUENCE [LARGE SCALE GENOMIC DNA]</scope>
</reference>
<sequence>MYGMLLESVQHFVQTEFGDEVWLKALQATDCKYSVFNTHQIYPDHLMPDFAAALAAITGKSTEFFMNYFGKCFVRFFSNFGYDKMLKATGRYFCDFLQSVDNIHLQMRFTYPKMKSPSMQLTQVDNEGAVLVYRSGRTGFSKYFMGQLIEIARTFYEMEVKIRVLESINDAGSAGTAGPIQLSSANALKSVVVKYRLDFDNRDYMAKRVNIEAHPSQLSLGSVDISIILELFPFALVLDHDMRIQRAGEKVIEIWILHNPNKPPEKFFGSLLTDHFKLRRPKGIPLNWSTVINMHTVLFELELIRTGPGHVVSNSEDSDEHNNHANNGQSNGNDNSTNDAIPPLTVPTDRRGSQGLRSILLQGQLFYIKDIDSLVFLCSPLINNLDELHGMGLYLNDLNPHGLSREMVMAGWQHCSKLELMFEREEQRSDELEKSLELADSWKRQGDELLYSMIPRPVAERLRGGQNPLNTCQSFEQVSVLFAELLNLSYSGGNIQDAMSSVSTLNIVFSAFDEEIISPMVYKVETVGQVYMAVSGAPDINPLHAEHAADLALRLMKRIRELNLPGVSVKIGLHSGPVVAGVVGLKVPRYCLFGDTVNTASRMESSGEPDKIQVTSVTADKIRAKGYKLVSRGHVKVKGKGDMETFWLIDGPQQSTSRRPIKKHF</sequence>
<keyword evidence="5" id="KW-0342">GTP-binding</keyword>
<dbReference type="InterPro" id="IPR029787">
    <property type="entry name" value="Nucleotide_cyclase"/>
</dbReference>
<evidence type="ECO:0000259" key="10">
    <source>
        <dbReference type="PROSITE" id="PS50125"/>
    </source>
</evidence>
<dbReference type="Pfam" id="PF07701">
    <property type="entry name" value="HNOBA"/>
    <property type="match status" value="1"/>
</dbReference>
<keyword evidence="4" id="KW-0547">Nucleotide-binding</keyword>
<gene>
    <name evidence="11" type="ORF">HERILL_LOCUS6659</name>
</gene>
<dbReference type="Gene3D" id="6.10.250.780">
    <property type="match status" value="1"/>
</dbReference>
<dbReference type="SUPFAM" id="SSF55073">
    <property type="entry name" value="Nucleotide cyclase"/>
    <property type="match status" value="1"/>
</dbReference>
<dbReference type="EC" id="4.6.1.2" evidence="2"/>
<evidence type="ECO:0000256" key="2">
    <source>
        <dbReference type="ARBA" id="ARBA00012202"/>
    </source>
</evidence>
<dbReference type="GO" id="GO:0019934">
    <property type="term" value="P:cGMP-mediated signaling"/>
    <property type="evidence" value="ECO:0007669"/>
    <property type="project" value="TreeGrafter"/>
</dbReference>
<keyword evidence="3" id="KW-0963">Cytoplasm</keyword>
<dbReference type="InterPro" id="IPR042463">
    <property type="entry name" value="HNOB_dom_associated_sf"/>
</dbReference>
<dbReference type="InterPro" id="IPR011645">
    <property type="entry name" value="HNOB_dom_associated"/>
</dbReference>
<dbReference type="CDD" id="cd07302">
    <property type="entry name" value="CHD"/>
    <property type="match status" value="1"/>
</dbReference>
<comment type="subcellular location">
    <subcellularLocation>
        <location evidence="1">Cytoplasm</location>
    </subcellularLocation>
</comment>
<dbReference type="OrthoDB" id="60033at2759"/>
<dbReference type="Gene3D" id="3.30.70.1230">
    <property type="entry name" value="Nucleotide cyclase"/>
    <property type="match status" value="1"/>
</dbReference>
<dbReference type="Pfam" id="PF07700">
    <property type="entry name" value="HNOB"/>
    <property type="match status" value="1"/>
</dbReference>
<dbReference type="InterPro" id="IPR024096">
    <property type="entry name" value="NO_sig/Golgi_transp_ligand-bd"/>
</dbReference>